<dbReference type="Proteomes" id="UP000265520">
    <property type="component" value="Unassembled WGS sequence"/>
</dbReference>
<organism evidence="1 2">
    <name type="scientific">Trifolium medium</name>
    <dbReference type="NCBI Taxonomy" id="97028"/>
    <lineage>
        <taxon>Eukaryota</taxon>
        <taxon>Viridiplantae</taxon>
        <taxon>Streptophyta</taxon>
        <taxon>Embryophyta</taxon>
        <taxon>Tracheophyta</taxon>
        <taxon>Spermatophyta</taxon>
        <taxon>Magnoliopsida</taxon>
        <taxon>eudicotyledons</taxon>
        <taxon>Gunneridae</taxon>
        <taxon>Pentapetalae</taxon>
        <taxon>rosids</taxon>
        <taxon>fabids</taxon>
        <taxon>Fabales</taxon>
        <taxon>Fabaceae</taxon>
        <taxon>Papilionoideae</taxon>
        <taxon>50 kb inversion clade</taxon>
        <taxon>NPAAA clade</taxon>
        <taxon>Hologalegina</taxon>
        <taxon>IRL clade</taxon>
        <taxon>Trifolieae</taxon>
        <taxon>Trifolium</taxon>
    </lineage>
</organism>
<evidence type="ECO:0000313" key="1">
    <source>
        <dbReference type="EMBL" id="MCI70420.1"/>
    </source>
</evidence>
<dbReference type="AlphaFoldDB" id="A0A392UDB8"/>
<dbReference type="EMBL" id="LXQA010775621">
    <property type="protein sequence ID" value="MCI70420.1"/>
    <property type="molecule type" value="Genomic_DNA"/>
</dbReference>
<sequence length="51" mass="5391">NKHLNHRSKEVGLQNLLPRPLVAAVPPSITVTPPCSGVAIDADLLSFDADC</sequence>
<keyword evidence="2" id="KW-1185">Reference proteome</keyword>
<accession>A0A392UDB8</accession>
<comment type="caution">
    <text evidence="1">The sequence shown here is derived from an EMBL/GenBank/DDBJ whole genome shotgun (WGS) entry which is preliminary data.</text>
</comment>
<feature type="non-terminal residue" evidence="1">
    <location>
        <position position="1"/>
    </location>
</feature>
<evidence type="ECO:0000313" key="2">
    <source>
        <dbReference type="Proteomes" id="UP000265520"/>
    </source>
</evidence>
<protein>
    <submittedName>
        <fullName evidence="1">Uncharacterized protein</fullName>
    </submittedName>
</protein>
<proteinExistence type="predicted"/>
<name>A0A392UDB8_9FABA</name>
<reference evidence="1 2" key="1">
    <citation type="journal article" date="2018" name="Front. Plant Sci.">
        <title>Red Clover (Trifolium pratense) and Zigzag Clover (T. medium) - A Picture of Genomic Similarities and Differences.</title>
        <authorList>
            <person name="Dluhosova J."/>
            <person name="Istvanek J."/>
            <person name="Nedelnik J."/>
            <person name="Repkova J."/>
        </authorList>
    </citation>
    <scope>NUCLEOTIDE SEQUENCE [LARGE SCALE GENOMIC DNA]</scope>
    <source>
        <strain evidence="2">cv. 10/8</strain>
        <tissue evidence="1">Leaf</tissue>
    </source>
</reference>